<dbReference type="EMBL" id="JAPHNI010000418">
    <property type="protein sequence ID" value="KAJ8111300.1"/>
    <property type="molecule type" value="Genomic_DNA"/>
</dbReference>
<sequence>MRVNRQVHDACNDPILFKDVARHAFSRAPGAVDGLMNLYKPPERKPLKPEQLGWPEGEPFLNRISFEDQIRTAHAVERLVQLSTLTPTAWPTSSTSNMADWVPHLLALHHPACWYLEPDMFLLPHGQLSQSNTSLTSSLLVNRWLSRTNDQARDRVAFAKLQAVHFTNFGFMLNYTTLQRLCFTEKTKDVIELFVRHFVPDWSTDDSRLSTVVGMQEMTNVVTQRLSERIPGYATFNRDFSLTQASAALILLLVAIASENGNRILPTPARIPFASFMDLPSVYHRSAELFSTCHYRCMSTPAFLGGQWNGYYSDHRWFQNHTINIDAPMQAIQMIVQEPTEEARTRLRISAVIERETRGYDPHGDFRLLGRVREDGLVSIAKQYLGLGISWNWTGRITPFGIVGVWGDNSFGGYFWIFKNEWMA</sequence>
<accession>A0ACC2I7Z5</accession>
<gene>
    <name evidence="1" type="ORF">OPT61_g6072</name>
</gene>
<evidence type="ECO:0000313" key="1">
    <source>
        <dbReference type="EMBL" id="KAJ8111300.1"/>
    </source>
</evidence>
<reference evidence="1" key="1">
    <citation type="submission" date="2022-11" db="EMBL/GenBank/DDBJ databases">
        <title>Genome Sequence of Boeremia exigua.</title>
        <authorList>
            <person name="Buettner E."/>
        </authorList>
    </citation>
    <scope>NUCLEOTIDE SEQUENCE</scope>
    <source>
        <strain evidence="1">CU02</strain>
    </source>
</reference>
<organism evidence="1 2">
    <name type="scientific">Boeremia exigua</name>
    <dbReference type="NCBI Taxonomy" id="749465"/>
    <lineage>
        <taxon>Eukaryota</taxon>
        <taxon>Fungi</taxon>
        <taxon>Dikarya</taxon>
        <taxon>Ascomycota</taxon>
        <taxon>Pezizomycotina</taxon>
        <taxon>Dothideomycetes</taxon>
        <taxon>Pleosporomycetidae</taxon>
        <taxon>Pleosporales</taxon>
        <taxon>Pleosporineae</taxon>
        <taxon>Didymellaceae</taxon>
        <taxon>Boeremia</taxon>
    </lineage>
</organism>
<comment type="caution">
    <text evidence="1">The sequence shown here is derived from an EMBL/GenBank/DDBJ whole genome shotgun (WGS) entry which is preliminary data.</text>
</comment>
<protein>
    <submittedName>
        <fullName evidence="1">Uncharacterized protein</fullName>
    </submittedName>
</protein>
<proteinExistence type="predicted"/>
<dbReference type="Proteomes" id="UP001153331">
    <property type="component" value="Unassembled WGS sequence"/>
</dbReference>
<keyword evidence="2" id="KW-1185">Reference proteome</keyword>
<evidence type="ECO:0000313" key="2">
    <source>
        <dbReference type="Proteomes" id="UP001153331"/>
    </source>
</evidence>
<name>A0ACC2I7Z5_9PLEO</name>